<feature type="transmembrane region" description="Helical" evidence="11">
    <location>
        <begin position="220"/>
        <end position="241"/>
    </location>
</feature>
<keyword evidence="16" id="KW-1185">Reference proteome</keyword>
<feature type="domain" description="Ionotropic glutamate receptor L-glutamate and glycine-binding" evidence="14">
    <location>
        <begin position="33"/>
        <end position="89"/>
    </location>
</feature>
<protein>
    <submittedName>
        <fullName evidence="15">Glutamate receptor U1</fullName>
    </submittedName>
</protein>
<keyword evidence="3 11" id="KW-0812">Transmembrane</keyword>
<comment type="caution">
    <text evidence="15">The sequence shown here is derived from an EMBL/GenBank/DDBJ whole genome shotgun (WGS) entry which is preliminary data.</text>
</comment>
<proteinExistence type="predicted"/>
<feature type="transmembrane region" description="Helical" evidence="11">
    <location>
        <begin position="335"/>
        <end position="356"/>
    </location>
</feature>
<dbReference type="Gene3D" id="1.10.287.70">
    <property type="match status" value="1"/>
</dbReference>
<dbReference type="AlphaFoldDB" id="A0A5C6MSF7"/>
<evidence type="ECO:0000259" key="14">
    <source>
        <dbReference type="SMART" id="SM00918"/>
    </source>
</evidence>
<keyword evidence="9" id="KW-1071">Ligand-gated ion channel</keyword>
<dbReference type="GO" id="GO:0016020">
    <property type="term" value="C:membrane"/>
    <property type="evidence" value="ECO:0007669"/>
    <property type="project" value="UniProtKB-SubCell"/>
</dbReference>
<feature type="transmembrane region" description="Helical" evidence="11">
    <location>
        <begin position="307"/>
        <end position="329"/>
    </location>
</feature>
<dbReference type="SMART" id="SM00918">
    <property type="entry name" value="Lig_chan-Glu_bd"/>
    <property type="match status" value="1"/>
</dbReference>
<dbReference type="InterPro" id="IPR019594">
    <property type="entry name" value="Glu/Gly-bd"/>
</dbReference>
<keyword evidence="8" id="KW-0325">Glycoprotein</keyword>
<dbReference type="FunFam" id="1.10.287.70:FF:000143">
    <property type="entry name" value="Probable glutamate receptor"/>
    <property type="match status" value="1"/>
</dbReference>
<evidence type="ECO:0000313" key="16">
    <source>
        <dbReference type="Proteomes" id="UP000324091"/>
    </source>
</evidence>
<evidence type="ECO:0000256" key="11">
    <source>
        <dbReference type="SAM" id="Phobius"/>
    </source>
</evidence>
<keyword evidence="2" id="KW-0813">Transport</keyword>
<dbReference type="Pfam" id="PF00060">
    <property type="entry name" value="Lig_chan"/>
    <property type="match status" value="1"/>
</dbReference>
<feature type="domain" description="Ionotropic glutamate receptor C-terminal" evidence="13">
    <location>
        <begin position="23"/>
        <end position="750"/>
    </location>
</feature>
<keyword evidence="12" id="KW-0732">Signal</keyword>
<evidence type="ECO:0000256" key="4">
    <source>
        <dbReference type="ARBA" id="ARBA00022989"/>
    </source>
</evidence>
<dbReference type="FunFam" id="3.40.190.10:FF:000210">
    <property type="entry name" value="Glutamate receptor ionotropic, kainate 1"/>
    <property type="match status" value="1"/>
</dbReference>
<evidence type="ECO:0000256" key="3">
    <source>
        <dbReference type="ARBA" id="ARBA00022692"/>
    </source>
</evidence>
<name>A0A5C6MSF7_9TELE</name>
<feature type="transmembrane region" description="Helical" evidence="11">
    <location>
        <begin position="248"/>
        <end position="271"/>
    </location>
</feature>
<keyword evidence="5" id="KW-0406">Ion transport</keyword>
<keyword evidence="4 11" id="KW-1133">Transmembrane helix</keyword>
<dbReference type="PANTHER" id="PTHR18966">
    <property type="entry name" value="IONOTROPIC GLUTAMATE RECEPTOR"/>
    <property type="match status" value="1"/>
</dbReference>
<comment type="subcellular location">
    <subcellularLocation>
        <location evidence="1">Membrane</location>
        <topology evidence="1">Multi-pass membrane protein</topology>
    </subcellularLocation>
</comment>
<dbReference type="CDD" id="cd13685">
    <property type="entry name" value="PBP2_iGluR_non_NMDA_like"/>
    <property type="match status" value="1"/>
</dbReference>
<evidence type="ECO:0000256" key="1">
    <source>
        <dbReference type="ARBA" id="ARBA00004141"/>
    </source>
</evidence>
<feature type="transmembrane region" description="Helical" evidence="11">
    <location>
        <begin position="769"/>
        <end position="788"/>
    </location>
</feature>
<dbReference type="EMBL" id="RHFK02000021">
    <property type="protein sequence ID" value="TWW57278.1"/>
    <property type="molecule type" value="Genomic_DNA"/>
</dbReference>
<reference evidence="15 16" key="1">
    <citation type="submission" date="2019-04" db="EMBL/GenBank/DDBJ databases">
        <title>Chromosome genome assembly for Takifugu flavidus.</title>
        <authorList>
            <person name="Xiao S."/>
        </authorList>
    </citation>
    <scope>NUCLEOTIDE SEQUENCE [LARGE SCALE GENOMIC DNA]</scope>
    <source>
        <strain evidence="15">HTHZ2018</strain>
        <tissue evidence="15">Muscle</tissue>
    </source>
</reference>
<evidence type="ECO:0000256" key="8">
    <source>
        <dbReference type="ARBA" id="ARBA00023180"/>
    </source>
</evidence>
<accession>A0A5C6MSF7</accession>
<evidence type="ECO:0000256" key="7">
    <source>
        <dbReference type="ARBA" id="ARBA00023170"/>
    </source>
</evidence>
<evidence type="ECO:0000313" key="15">
    <source>
        <dbReference type="EMBL" id="TWW57278.1"/>
    </source>
</evidence>
<feature type="transmembrane region" description="Helical" evidence="11">
    <location>
        <begin position="590"/>
        <end position="611"/>
    </location>
</feature>
<evidence type="ECO:0000259" key="13">
    <source>
        <dbReference type="SMART" id="SM00079"/>
    </source>
</evidence>
<evidence type="ECO:0000256" key="9">
    <source>
        <dbReference type="ARBA" id="ARBA00023286"/>
    </source>
</evidence>
<feature type="transmembrane region" description="Helical" evidence="11">
    <location>
        <begin position="277"/>
        <end position="300"/>
    </location>
</feature>
<dbReference type="GO" id="GO:0015276">
    <property type="term" value="F:ligand-gated monoatomic ion channel activity"/>
    <property type="evidence" value="ECO:0007669"/>
    <property type="project" value="InterPro"/>
</dbReference>
<feature type="transmembrane region" description="Helical" evidence="11">
    <location>
        <begin position="522"/>
        <end position="542"/>
    </location>
</feature>
<dbReference type="Proteomes" id="UP000324091">
    <property type="component" value="Chromosome 8"/>
</dbReference>
<evidence type="ECO:0000256" key="5">
    <source>
        <dbReference type="ARBA" id="ARBA00023065"/>
    </source>
</evidence>
<feature type="chain" id="PRO_5023052382" evidence="12">
    <location>
        <begin position="22"/>
        <end position="832"/>
    </location>
</feature>
<dbReference type="Pfam" id="PF10613">
    <property type="entry name" value="Lig_chan-Glu_bd"/>
    <property type="match status" value="2"/>
</dbReference>
<feature type="signal peptide" evidence="12">
    <location>
        <begin position="1"/>
        <end position="21"/>
    </location>
</feature>
<gene>
    <name evidence="15" type="ORF">D4764_08G0012650</name>
</gene>
<evidence type="ECO:0000256" key="2">
    <source>
        <dbReference type="ARBA" id="ARBA00022448"/>
    </source>
</evidence>
<dbReference type="SUPFAM" id="SSF81324">
    <property type="entry name" value="Voltage-gated potassium channels"/>
    <property type="match status" value="1"/>
</dbReference>
<keyword evidence="7 15" id="KW-0675">Receptor</keyword>
<evidence type="ECO:0000256" key="10">
    <source>
        <dbReference type="ARBA" id="ARBA00023303"/>
    </source>
</evidence>
<keyword evidence="10" id="KW-0407">Ion channel</keyword>
<organism evidence="15 16">
    <name type="scientific">Takifugu flavidus</name>
    <name type="common">sansaifugu</name>
    <dbReference type="NCBI Taxonomy" id="433684"/>
    <lineage>
        <taxon>Eukaryota</taxon>
        <taxon>Metazoa</taxon>
        <taxon>Chordata</taxon>
        <taxon>Craniata</taxon>
        <taxon>Vertebrata</taxon>
        <taxon>Euteleostomi</taxon>
        <taxon>Actinopterygii</taxon>
        <taxon>Neopterygii</taxon>
        <taxon>Teleostei</taxon>
        <taxon>Neoteleostei</taxon>
        <taxon>Acanthomorphata</taxon>
        <taxon>Eupercaria</taxon>
        <taxon>Tetraodontiformes</taxon>
        <taxon>Tetradontoidea</taxon>
        <taxon>Tetraodontidae</taxon>
        <taxon>Takifugu</taxon>
    </lineage>
</organism>
<evidence type="ECO:0000256" key="12">
    <source>
        <dbReference type="SAM" id="SignalP"/>
    </source>
</evidence>
<dbReference type="SUPFAM" id="SSF53850">
    <property type="entry name" value="Periplasmic binding protein-like II"/>
    <property type="match status" value="2"/>
</dbReference>
<dbReference type="InterPro" id="IPR001320">
    <property type="entry name" value="Iontro_rcpt_C"/>
</dbReference>
<keyword evidence="6 11" id="KW-0472">Membrane</keyword>
<evidence type="ECO:0000256" key="6">
    <source>
        <dbReference type="ARBA" id="ARBA00023136"/>
    </source>
</evidence>
<dbReference type="InterPro" id="IPR015683">
    <property type="entry name" value="Ionotropic_Glu_rcpt"/>
</dbReference>
<dbReference type="SMART" id="SM00079">
    <property type="entry name" value="PBPe"/>
    <property type="match status" value="1"/>
</dbReference>
<sequence length="832" mass="91792">MKTCVILVFWLVSAPSRTTDAKEISITTIEEEPYTMTRGSELEGFCIDLLSQLSQKIGFRYDLHLVKDGRYGAIDTSGKWTGMIGELVRGEVDLAVAPLTGVLVFRGWTWLWLLSLEADLAVAPLTVTGGGPGCGSSHWCACVQEVDLAVAPLTVTGVFVFRRRTWLWLLSLEADLAVAPLTGGGPGCGSSHWCACVQEADLAVAPLTVTGVFVFRRLTWLWLLSLEADVAVAPLTGVLVFRRRTWLWLLSLVCLCSGADLPVAPLTGVLVFRRLTWLWLLSLEADLAVAPLTVTGVFVFRRRTWLWLLSLSLEADLAVAPLTVTGVFVFRRLTWLWLLSLEADLAVAPLTGVLVFRRRTWLWLLSLSLVSFVQEVDLAVAPLAGGGRGCGSSHWCACVQEADLAVAPLTGVLVFRRRTCLWLLSLEADLAVAPLTEADLAVAPLTVTGVFVFRRQTWLWLLSLSLEADLAVAPLTVTAARERFVDTTTPFMQTGLSFILRNDVTSARSSVGVMSPFSRDTWIGVFIAFLLTAFCMFLVGRISPSEWAEPDTDDHSLTFSHSLWYLMGSLTLQGAGPHPKSPSGRLISTIWWLFTILLLACYFSSFSLMMYTSNKQMSIQSFEDLANQDVIDYGTVRSGATMMFFKYSNNPVHRKIYQHMEHKKSFVSTMEEGVRRTQEGNFAFIGEAVSLELAVARYCTLTRSQDVIGMRSYAIAAPLGSPLVKNLSIAILKLSESGELKYLHDKWWASSCLPTDRTRLSQSLQPHDLLGLFLFLAVGSSVGLLLALTELLSRARNQTKDGKKSCCSVWTSELRQRFGGDGTERSSDKSNT</sequence>
<dbReference type="Gene3D" id="3.40.190.10">
    <property type="entry name" value="Periplasmic binding protein-like II"/>
    <property type="match status" value="3"/>
</dbReference>